<dbReference type="HOGENOM" id="CLU_087463_0_0_1"/>
<dbReference type="AlphaFoldDB" id="K3WN24"/>
<proteinExistence type="predicted"/>
<evidence type="ECO:0000313" key="2">
    <source>
        <dbReference type="EnsemblProtists" id="PYU1_T006366"/>
    </source>
</evidence>
<feature type="region of interest" description="Disordered" evidence="1">
    <location>
        <begin position="219"/>
        <end position="250"/>
    </location>
</feature>
<dbReference type="InParanoid" id="K3WN24"/>
<feature type="compositionally biased region" description="Polar residues" evidence="1">
    <location>
        <begin position="237"/>
        <end position="250"/>
    </location>
</feature>
<protein>
    <submittedName>
        <fullName evidence="2">Uncharacterized protein</fullName>
    </submittedName>
</protein>
<reference evidence="3" key="1">
    <citation type="journal article" date="2010" name="Genome Biol.">
        <title>Genome sequence of the necrotrophic plant pathogen Pythium ultimum reveals original pathogenicity mechanisms and effector repertoire.</title>
        <authorList>
            <person name="Levesque C.A."/>
            <person name="Brouwer H."/>
            <person name="Cano L."/>
            <person name="Hamilton J.P."/>
            <person name="Holt C."/>
            <person name="Huitema E."/>
            <person name="Raffaele S."/>
            <person name="Robideau G.P."/>
            <person name="Thines M."/>
            <person name="Win J."/>
            <person name="Zerillo M.M."/>
            <person name="Beakes G.W."/>
            <person name="Boore J.L."/>
            <person name="Busam D."/>
            <person name="Dumas B."/>
            <person name="Ferriera S."/>
            <person name="Fuerstenberg S.I."/>
            <person name="Gachon C.M."/>
            <person name="Gaulin E."/>
            <person name="Govers F."/>
            <person name="Grenville-Briggs L."/>
            <person name="Horner N."/>
            <person name="Hostetler J."/>
            <person name="Jiang R.H."/>
            <person name="Johnson J."/>
            <person name="Krajaejun T."/>
            <person name="Lin H."/>
            <person name="Meijer H.J."/>
            <person name="Moore B."/>
            <person name="Morris P."/>
            <person name="Phuntmart V."/>
            <person name="Puiu D."/>
            <person name="Shetty J."/>
            <person name="Stajich J.E."/>
            <person name="Tripathy S."/>
            <person name="Wawra S."/>
            <person name="van West P."/>
            <person name="Whitty B.R."/>
            <person name="Coutinho P.M."/>
            <person name="Henrissat B."/>
            <person name="Martin F."/>
            <person name="Thomas P.D."/>
            <person name="Tyler B.M."/>
            <person name="De Vries R.P."/>
            <person name="Kamoun S."/>
            <person name="Yandell M."/>
            <person name="Tisserat N."/>
            <person name="Buell C.R."/>
        </authorList>
    </citation>
    <scope>NUCLEOTIDE SEQUENCE</scope>
    <source>
        <strain evidence="3">DAOM:BR144</strain>
    </source>
</reference>
<feature type="region of interest" description="Disordered" evidence="1">
    <location>
        <begin position="29"/>
        <end position="58"/>
    </location>
</feature>
<dbReference type="VEuPathDB" id="FungiDB:PYU1_G006354"/>
<keyword evidence="3" id="KW-1185">Reference proteome</keyword>
<dbReference type="Proteomes" id="UP000019132">
    <property type="component" value="Unassembled WGS sequence"/>
</dbReference>
<name>K3WN24_GLOUD</name>
<feature type="region of interest" description="Disordered" evidence="1">
    <location>
        <begin position="102"/>
        <end position="146"/>
    </location>
</feature>
<dbReference type="EMBL" id="GL376604">
    <property type="status" value="NOT_ANNOTATED_CDS"/>
    <property type="molecule type" value="Genomic_DNA"/>
</dbReference>
<evidence type="ECO:0000313" key="3">
    <source>
        <dbReference type="Proteomes" id="UP000019132"/>
    </source>
</evidence>
<feature type="compositionally biased region" description="Low complexity" evidence="1">
    <location>
        <begin position="127"/>
        <end position="143"/>
    </location>
</feature>
<accession>K3WN24</accession>
<sequence length="250" mass="26479">MEQAFKHRANSKEMLAQYTSAAAATANASSCGPLASPRGSAQHCKYKSGKCSNPRATKRNGQLHTLCHFHRIRQNEHQRKSDRKHRMVSVARRAKLGSMGMGVLVGGSGASTPLGGNRRGPRHSICSNTSDVSSSDAPSTPASPMDIDRAAYDLQGGEHQLDGAFLNPYHLHNHSRGVQQTMADANSSSSGAFPGTPTGGRLPPISFLTQQLPGKLDSFRSSTTPASLTLPPPSSFMKGSNVNSQAGKMA</sequence>
<evidence type="ECO:0000256" key="1">
    <source>
        <dbReference type="SAM" id="MobiDB-lite"/>
    </source>
</evidence>
<dbReference type="eggNOG" id="ENOG502S6PQ">
    <property type="taxonomic scope" value="Eukaryota"/>
</dbReference>
<reference evidence="3" key="2">
    <citation type="submission" date="2010-04" db="EMBL/GenBank/DDBJ databases">
        <authorList>
            <person name="Buell R."/>
            <person name="Hamilton J."/>
            <person name="Hostetler J."/>
        </authorList>
    </citation>
    <scope>NUCLEOTIDE SEQUENCE [LARGE SCALE GENOMIC DNA]</scope>
    <source>
        <strain evidence="3">DAOM:BR144</strain>
    </source>
</reference>
<reference evidence="2" key="3">
    <citation type="submission" date="2015-02" db="UniProtKB">
        <authorList>
            <consortium name="EnsemblProtists"/>
        </authorList>
    </citation>
    <scope>IDENTIFICATION</scope>
    <source>
        <strain evidence="2">DAOM BR144</strain>
    </source>
</reference>
<organism evidence="2 3">
    <name type="scientific">Globisporangium ultimum (strain ATCC 200006 / CBS 805.95 / DAOM BR144)</name>
    <name type="common">Pythium ultimum</name>
    <dbReference type="NCBI Taxonomy" id="431595"/>
    <lineage>
        <taxon>Eukaryota</taxon>
        <taxon>Sar</taxon>
        <taxon>Stramenopiles</taxon>
        <taxon>Oomycota</taxon>
        <taxon>Peronosporomycetes</taxon>
        <taxon>Pythiales</taxon>
        <taxon>Pythiaceae</taxon>
        <taxon>Globisporangium</taxon>
    </lineage>
</organism>
<dbReference type="EnsemblProtists" id="PYU1_T006366">
    <property type="protein sequence ID" value="PYU1_T006366"/>
    <property type="gene ID" value="PYU1_G006354"/>
</dbReference>